<comment type="caution">
    <text evidence="1">The sequence shown here is derived from an EMBL/GenBank/DDBJ whole genome shotgun (WGS) entry which is preliminary data.</text>
</comment>
<sequence>MIPCRAALLLSAEKLPAASESFYIAADGKKKHMRAQKASQQLDLDHKSVPGLITQFADQPKVVMLINFGQWFSSNRSDTSIFLNGSRTQTRAERLEAIKVAVGFVANFLQERLQENSLVIWHGFSPIVYKKTHNACKVLNAFTKAIYSTVKPFLGRSQFFLNMGCALQGLPQGFVGDKHYVLPGNKDLEILHVFRVLNNHNNNHDNNNNSAPRKSLRVCHAAAINSRHQPVNGSCEA</sequence>
<protein>
    <submittedName>
        <fullName evidence="1">Uncharacterized protein</fullName>
    </submittedName>
</protein>
<evidence type="ECO:0000313" key="1">
    <source>
        <dbReference type="EMBL" id="CAE8610738.1"/>
    </source>
</evidence>
<proteinExistence type="predicted"/>
<dbReference type="AlphaFoldDB" id="A0A813FE31"/>
<name>A0A813FE31_POLGL</name>
<organism evidence="1 2">
    <name type="scientific">Polarella glacialis</name>
    <name type="common">Dinoflagellate</name>
    <dbReference type="NCBI Taxonomy" id="89957"/>
    <lineage>
        <taxon>Eukaryota</taxon>
        <taxon>Sar</taxon>
        <taxon>Alveolata</taxon>
        <taxon>Dinophyceae</taxon>
        <taxon>Suessiales</taxon>
        <taxon>Suessiaceae</taxon>
        <taxon>Polarella</taxon>
    </lineage>
</organism>
<dbReference type="Proteomes" id="UP000654075">
    <property type="component" value="Unassembled WGS sequence"/>
</dbReference>
<accession>A0A813FE31</accession>
<reference evidence="1" key="1">
    <citation type="submission" date="2021-02" db="EMBL/GenBank/DDBJ databases">
        <authorList>
            <person name="Dougan E. K."/>
            <person name="Rhodes N."/>
            <person name="Thang M."/>
            <person name="Chan C."/>
        </authorList>
    </citation>
    <scope>NUCLEOTIDE SEQUENCE</scope>
</reference>
<keyword evidence="2" id="KW-1185">Reference proteome</keyword>
<evidence type="ECO:0000313" key="2">
    <source>
        <dbReference type="Proteomes" id="UP000654075"/>
    </source>
</evidence>
<gene>
    <name evidence="1" type="ORF">PGLA1383_LOCUS28550</name>
</gene>
<dbReference type="EMBL" id="CAJNNV010024827">
    <property type="protein sequence ID" value="CAE8610738.1"/>
    <property type="molecule type" value="Genomic_DNA"/>
</dbReference>